<dbReference type="Proteomes" id="UP000501387">
    <property type="component" value="Chromosome"/>
</dbReference>
<evidence type="ECO:0000313" key="8">
    <source>
        <dbReference type="EMBL" id="QIM16835.1"/>
    </source>
</evidence>
<dbReference type="InterPro" id="IPR019533">
    <property type="entry name" value="Peptidase_S26"/>
</dbReference>
<dbReference type="EMBL" id="CP049934">
    <property type="protein sequence ID" value="QIM16835.1"/>
    <property type="molecule type" value="Genomic_DNA"/>
</dbReference>
<evidence type="ECO:0000259" key="7">
    <source>
        <dbReference type="Pfam" id="PF10502"/>
    </source>
</evidence>
<sequence>MSVLGVSAGVFGLVMLLALAAVIVPALTGASGYTILTRSMEPGLPPGSYIVVRQTPIAELEVGNIITFQLESGKPEVVTHRIQAIELTSSGERRFITRGDANAASDAGAVQEAQIKGQVWYVIPYLGFLGLFAAGSGKEWVTALAVTALFAYALANVVSWLRDRRRRNTPQ</sequence>
<dbReference type="EC" id="3.4.21.89" evidence="5"/>
<evidence type="ECO:0000313" key="9">
    <source>
        <dbReference type="Proteomes" id="UP000501387"/>
    </source>
</evidence>
<gene>
    <name evidence="8" type="ORF">G7067_11165</name>
</gene>
<reference evidence="8 9" key="1">
    <citation type="submission" date="2020-03" db="EMBL/GenBank/DDBJ databases">
        <title>Leucobacter sp. nov., isolated from beetles.</title>
        <authorList>
            <person name="Hyun D.-W."/>
            <person name="Bae J.-W."/>
        </authorList>
    </citation>
    <scope>NUCLEOTIDE SEQUENCE [LARGE SCALE GENOMIC DNA]</scope>
    <source>
        <strain evidence="8 9">HDW9B</strain>
    </source>
</reference>
<evidence type="ECO:0000256" key="1">
    <source>
        <dbReference type="ARBA" id="ARBA00004370"/>
    </source>
</evidence>
<dbReference type="AlphaFoldDB" id="A0A6G8FKE0"/>
<keyword evidence="9" id="KW-1185">Reference proteome</keyword>
<name>A0A6G8FKE0_9MICO</name>
<dbReference type="Gene3D" id="2.10.109.10">
    <property type="entry name" value="Umud Fragment, subunit A"/>
    <property type="match status" value="1"/>
</dbReference>
<evidence type="ECO:0000256" key="2">
    <source>
        <dbReference type="ARBA" id="ARBA00022692"/>
    </source>
</evidence>
<accession>A0A6G8FKE0</accession>
<evidence type="ECO:0000256" key="5">
    <source>
        <dbReference type="NCBIfam" id="TIGR02228"/>
    </source>
</evidence>
<protein>
    <recommendedName>
        <fullName evidence="5">Signal peptidase I</fullName>
        <ecNumber evidence="5">3.4.21.89</ecNumber>
    </recommendedName>
</protein>
<feature type="transmembrane region" description="Helical" evidence="6">
    <location>
        <begin position="6"/>
        <end position="30"/>
    </location>
</feature>
<evidence type="ECO:0000256" key="3">
    <source>
        <dbReference type="ARBA" id="ARBA00022989"/>
    </source>
</evidence>
<evidence type="ECO:0000256" key="6">
    <source>
        <dbReference type="SAM" id="Phobius"/>
    </source>
</evidence>
<dbReference type="GO" id="GO:0009003">
    <property type="term" value="F:signal peptidase activity"/>
    <property type="evidence" value="ECO:0007669"/>
    <property type="project" value="UniProtKB-EC"/>
</dbReference>
<dbReference type="NCBIfam" id="TIGR02228">
    <property type="entry name" value="sigpep_I_arch"/>
    <property type="match status" value="1"/>
</dbReference>
<dbReference type="KEGG" id="lins:G7067_11165"/>
<proteinExistence type="predicted"/>
<comment type="subcellular location">
    <subcellularLocation>
        <location evidence="1">Membrane</location>
    </subcellularLocation>
</comment>
<keyword evidence="2 6" id="KW-0812">Transmembrane</keyword>
<dbReference type="InterPro" id="IPR036286">
    <property type="entry name" value="LexA/Signal_pep-like_sf"/>
</dbReference>
<keyword evidence="8" id="KW-0378">Hydrolase</keyword>
<dbReference type="GO" id="GO:0006465">
    <property type="term" value="P:signal peptide processing"/>
    <property type="evidence" value="ECO:0007669"/>
    <property type="project" value="UniProtKB-UniRule"/>
</dbReference>
<organism evidence="8 9">
    <name type="scientific">Leucobacter insecticola</name>
    <dbReference type="NCBI Taxonomy" id="2714934"/>
    <lineage>
        <taxon>Bacteria</taxon>
        <taxon>Bacillati</taxon>
        <taxon>Actinomycetota</taxon>
        <taxon>Actinomycetes</taxon>
        <taxon>Micrococcales</taxon>
        <taxon>Microbacteriaceae</taxon>
        <taxon>Leucobacter</taxon>
    </lineage>
</organism>
<dbReference type="CDD" id="cd06530">
    <property type="entry name" value="S26_SPase_I"/>
    <property type="match status" value="1"/>
</dbReference>
<dbReference type="PANTHER" id="PTHR10806:SF6">
    <property type="entry name" value="SIGNAL PEPTIDASE COMPLEX CATALYTIC SUBUNIT SEC11"/>
    <property type="match status" value="1"/>
</dbReference>
<dbReference type="PANTHER" id="PTHR10806">
    <property type="entry name" value="SIGNAL PEPTIDASE COMPLEX CATALYTIC SUBUNIT SEC11"/>
    <property type="match status" value="1"/>
</dbReference>
<dbReference type="GO" id="GO:0016020">
    <property type="term" value="C:membrane"/>
    <property type="evidence" value="ECO:0007669"/>
    <property type="project" value="UniProtKB-SubCell"/>
</dbReference>
<dbReference type="RefSeq" id="WP_166324333.1">
    <property type="nucleotide sequence ID" value="NZ_CP049934.1"/>
</dbReference>
<feature type="domain" description="Peptidase S26" evidence="7">
    <location>
        <begin position="13"/>
        <end position="78"/>
    </location>
</feature>
<keyword evidence="4 6" id="KW-0472">Membrane</keyword>
<feature type="transmembrane region" description="Helical" evidence="6">
    <location>
        <begin position="141"/>
        <end position="161"/>
    </location>
</feature>
<dbReference type="SUPFAM" id="SSF51306">
    <property type="entry name" value="LexA/Signal peptidase"/>
    <property type="match status" value="1"/>
</dbReference>
<feature type="transmembrane region" description="Helical" evidence="6">
    <location>
        <begin position="119"/>
        <end position="135"/>
    </location>
</feature>
<dbReference type="InterPro" id="IPR001733">
    <property type="entry name" value="Peptidase_S26B"/>
</dbReference>
<keyword evidence="3 6" id="KW-1133">Transmembrane helix</keyword>
<evidence type="ECO:0000256" key="4">
    <source>
        <dbReference type="ARBA" id="ARBA00023136"/>
    </source>
</evidence>
<dbReference type="GO" id="GO:0004252">
    <property type="term" value="F:serine-type endopeptidase activity"/>
    <property type="evidence" value="ECO:0007669"/>
    <property type="project" value="UniProtKB-UniRule"/>
</dbReference>
<dbReference type="Pfam" id="PF10502">
    <property type="entry name" value="Peptidase_S26"/>
    <property type="match status" value="1"/>
</dbReference>